<name>A0A7E5W4T2_TRINI</name>
<protein>
    <submittedName>
        <fullName evidence="3">Salivary glue protein Sgs-3-like</fullName>
    </submittedName>
</protein>
<dbReference type="Proteomes" id="UP000322000">
    <property type="component" value="Chromosome 12"/>
</dbReference>
<dbReference type="OrthoDB" id="10641696at2759"/>
<feature type="compositionally biased region" description="Polar residues" evidence="1">
    <location>
        <begin position="12"/>
        <end position="21"/>
    </location>
</feature>
<organism evidence="2 3">
    <name type="scientific">Trichoplusia ni</name>
    <name type="common">Cabbage looper</name>
    <dbReference type="NCBI Taxonomy" id="7111"/>
    <lineage>
        <taxon>Eukaryota</taxon>
        <taxon>Metazoa</taxon>
        <taxon>Ecdysozoa</taxon>
        <taxon>Arthropoda</taxon>
        <taxon>Hexapoda</taxon>
        <taxon>Insecta</taxon>
        <taxon>Pterygota</taxon>
        <taxon>Neoptera</taxon>
        <taxon>Endopterygota</taxon>
        <taxon>Lepidoptera</taxon>
        <taxon>Glossata</taxon>
        <taxon>Ditrysia</taxon>
        <taxon>Noctuoidea</taxon>
        <taxon>Noctuidae</taxon>
        <taxon>Plusiinae</taxon>
        <taxon>Trichoplusia</taxon>
    </lineage>
</organism>
<evidence type="ECO:0000313" key="2">
    <source>
        <dbReference type="Proteomes" id="UP000322000"/>
    </source>
</evidence>
<gene>
    <name evidence="3" type="primary">LOC113499287</name>
</gene>
<reference evidence="3" key="1">
    <citation type="submission" date="2025-08" db="UniProtKB">
        <authorList>
            <consortium name="RefSeq"/>
        </authorList>
    </citation>
    <scope>IDENTIFICATION</scope>
</reference>
<evidence type="ECO:0000256" key="1">
    <source>
        <dbReference type="SAM" id="MobiDB-lite"/>
    </source>
</evidence>
<dbReference type="RefSeq" id="XP_026735507.1">
    <property type="nucleotide sequence ID" value="XM_026879706.1"/>
</dbReference>
<feature type="region of interest" description="Disordered" evidence="1">
    <location>
        <begin position="80"/>
        <end position="168"/>
    </location>
</feature>
<sequence>MHQLPTPPEINFCQTPQTTQKDNSDSDYLENTGDSSTDYSDTCEPPCEVPSTWVTTEVRTHPYIEITTTPLLTTTTTATTQTITTTDSPTTTTTENTTTITTESTTTITTESPTTSTTTTTTTTTPSPPPPTTTPSTTTHVVVFTKTETTTTRPHETTTEDSSTSEEITSVETSRSIVHTQPLTHSHLCGSLRCERPVTWSTTTKRLFNRAWRRHRLRRRRYLSKLRKPK</sequence>
<dbReference type="InParanoid" id="A0A7E5W4T2"/>
<feature type="compositionally biased region" description="Low complexity" evidence="1">
    <location>
        <begin position="80"/>
        <end position="125"/>
    </location>
</feature>
<keyword evidence="2" id="KW-1185">Reference proteome</keyword>
<dbReference type="KEGG" id="tnl:113499287"/>
<feature type="compositionally biased region" description="Low complexity" evidence="1">
    <location>
        <begin position="134"/>
        <end position="152"/>
    </location>
</feature>
<accession>A0A7E5W4T2</accession>
<dbReference type="GeneID" id="113499287"/>
<proteinExistence type="predicted"/>
<evidence type="ECO:0000313" key="3">
    <source>
        <dbReference type="RefSeq" id="XP_026735507.1"/>
    </source>
</evidence>
<dbReference type="AlphaFoldDB" id="A0A7E5W4T2"/>
<feature type="region of interest" description="Disordered" evidence="1">
    <location>
        <begin position="1"/>
        <end position="45"/>
    </location>
</feature>